<protein>
    <submittedName>
        <fullName evidence="1">Rp42 homolog (Pending)</fullName>
    </submittedName>
</protein>
<accession>A0A1A7WVR0</accession>
<feature type="non-terminal residue" evidence="1">
    <location>
        <position position="1"/>
    </location>
</feature>
<reference evidence="1" key="2">
    <citation type="submission" date="2016-06" db="EMBL/GenBank/DDBJ databases">
        <title>The genome of a short-lived fish provides insights into sex chromosome evolution and the genetic control of aging.</title>
        <authorList>
            <person name="Reichwald K."/>
            <person name="Felder M."/>
            <person name="Petzold A."/>
            <person name="Koch P."/>
            <person name="Groth M."/>
            <person name="Platzer M."/>
        </authorList>
    </citation>
    <scope>NUCLEOTIDE SEQUENCE</scope>
    <source>
        <tissue evidence="1">Brain</tissue>
    </source>
</reference>
<gene>
    <name evidence="1" type="primary">RP42-PEN</name>
</gene>
<reference evidence="1" key="1">
    <citation type="submission" date="2016-05" db="EMBL/GenBank/DDBJ databases">
        <authorList>
            <person name="Lavstsen T."/>
            <person name="Jespersen J.S."/>
        </authorList>
    </citation>
    <scope>NUCLEOTIDE SEQUENCE</scope>
    <source>
        <tissue evidence="1">Brain</tissue>
    </source>
</reference>
<sequence length="60" mass="6624">INTFAVVSGRNECLASHTWGKNTWISTDKSSAAESSTTRQDLESYFLIFGHLASDWITAT</sequence>
<evidence type="ECO:0000313" key="1">
    <source>
        <dbReference type="EMBL" id="SBP10017.1"/>
    </source>
</evidence>
<dbReference type="AlphaFoldDB" id="A0A1A7WVR0"/>
<organism evidence="1">
    <name type="scientific">Iconisemion striatum</name>
    <dbReference type="NCBI Taxonomy" id="60296"/>
    <lineage>
        <taxon>Eukaryota</taxon>
        <taxon>Metazoa</taxon>
        <taxon>Chordata</taxon>
        <taxon>Craniata</taxon>
        <taxon>Vertebrata</taxon>
        <taxon>Euteleostomi</taxon>
        <taxon>Actinopterygii</taxon>
        <taxon>Neopterygii</taxon>
        <taxon>Teleostei</taxon>
        <taxon>Neoteleostei</taxon>
        <taxon>Acanthomorphata</taxon>
        <taxon>Ovalentaria</taxon>
        <taxon>Atherinomorphae</taxon>
        <taxon>Cyprinodontiformes</taxon>
        <taxon>Nothobranchiidae</taxon>
        <taxon>Iconisemion</taxon>
    </lineage>
</organism>
<dbReference type="EMBL" id="HADW01008617">
    <property type="protein sequence ID" value="SBP10017.1"/>
    <property type="molecule type" value="Transcribed_RNA"/>
</dbReference>
<proteinExistence type="predicted"/>
<name>A0A1A7WVR0_9TELE</name>